<feature type="domain" description="Transposase IS204/IS1001/IS1096/IS1165 DDE" evidence="1">
    <location>
        <begin position="158"/>
        <end position="401"/>
    </location>
</feature>
<reference evidence="4 5" key="1">
    <citation type="journal article" date="2014" name="PLoS ONE">
        <title>Physiological and genomic features of a novel sulfur-oxidizing gammaproteobacterium belonging to a previously uncultivated symbiotic lineage isolated from a hydrothermal vent.</title>
        <authorList>
            <person name="Nunoura T."/>
            <person name="Takaki Y."/>
            <person name="Kazama H."/>
            <person name="Kakuta J."/>
            <person name="Shimamura S."/>
            <person name="Makita H."/>
            <person name="Hirai M."/>
            <person name="Miyazaki M."/>
            <person name="Takai K."/>
        </authorList>
    </citation>
    <scope>NUCLEOTIDE SEQUENCE [LARGE SCALE GENOMIC DNA]</scope>
    <source>
        <strain evidence="4 5">Hiromi1</strain>
    </source>
</reference>
<keyword evidence="5" id="KW-1185">Reference proteome</keyword>
<dbReference type="RefSeq" id="WP_041068253.1">
    <property type="nucleotide sequence ID" value="NZ_AP012273.1"/>
</dbReference>
<protein>
    <submittedName>
        <fullName evidence="4">Transposase, IS204/IS1001/IS1096/IS1165 family</fullName>
    </submittedName>
</protein>
<evidence type="ECO:0000259" key="1">
    <source>
        <dbReference type="Pfam" id="PF01610"/>
    </source>
</evidence>
<dbReference type="Pfam" id="PF14690">
    <property type="entry name" value="Zn_ribbon_ISL3"/>
    <property type="match status" value="1"/>
</dbReference>
<accession>A0A7U6GJV6</accession>
<dbReference type="PANTHER" id="PTHR33498:SF1">
    <property type="entry name" value="TRANSPOSASE FOR INSERTION SEQUENCE ELEMENT IS1557"/>
    <property type="match status" value="1"/>
</dbReference>
<dbReference type="InterPro" id="IPR029261">
    <property type="entry name" value="Transposase_Znf"/>
</dbReference>
<feature type="domain" description="Transposase IS204/IS1001/IS1096/IS1165 helix-turn-helix" evidence="2">
    <location>
        <begin position="94"/>
        <end position="143"/>
    </location>
</feature>
<dbReference type="KEGG" id="tbn:TBH_C2071"/>
<organism evidence="4 5">
    <name type="scientific">Thiolapillus brandeum</name>
    <dbReference type="NCBI Taxonomy" id="1076588"/>
    <lineage>
        <taxon>Bacteria</taxon>
        <taxon>Pseudomonadati</taxon>
        <taxon>Pseudomonadota</taxon>
        <taxon>Gammaproteobacteria</taxon>
        <taxon>Chromatiales</taxon>
        <taxon>Sedimenticolaceae</taxon>
        <taxon>Thiolapillus</taxon>
    </lineage>
</organism>
<evidence type="ECO:0000259" key="2">
    <source>
        <dbReference type="Pfam" id="PF13542"/>
    </source>
</evidence>
<dbReference type="EMBL" id="AP012273">
    <property type="protein sequence ID" value="BAO44985.1"/>
    <property type="molecule type" value="Genomic_DNA"/>
</dbReference>
<dbReference type="InterPro" id="IPR032877">
    <property type="entry name" value="Transposase_HTH"/>
</dbReference>
<feature type="domain" description="Transposase IS204/IS1001/IS1096/IS1165 zinc-finger" evidence="3">
    <location>
        <begin position="46"/>
        <end position="88"/>
    </location>
</feature>
<name>A0A7U6GJV6_9GAMM</name>
<proteinExistence type="predicted"/>
<dbReference type="Pfam" id="PF13542">
    <property type="entry name" value="HTH_Tnp_ISL3"/>
    <property type="match status" value="1"/>
</dbReference>
<dbReference type="OrthoDB" id="6378821at2"/>
<evidence type="ECO:0000259" key="3">
    <source>
        <dbReference type="Pfam" id="PF14690"/>
    </source>
</evidence>
<dbReference type="AlphaFoldDB" id="A0A7U6GJV6"/>
<dbReference type="Proteomes" id="UP000031631">
    <property type="component" value="Chromosome"/>
</dbReference>
<dbReference type="PANTHER" id="PTHR33498">
    <property type="entry name" value="TRANSPOSASE FOR INSERTION SEQUENCE ELEMENT IS1557"/>
    <property type="match status" value="1"/>
</dbReference>
<dbReference type="InterPro" id="IPR002560">
    <property type="entry name" value="Transposase_DDE"/>
</dbReference>
<gene>
    <name evidence="4" type="ORF">TBH_C2071</name>
</gene>
<evidence type="ECO:0000313" key="5">
    <source>
        <dbReference type="Proteomes" id="UP000031631"/>
    </source>
</evidence>
<evidence type="ECO:0000313" key="4">
    <source>
        <dbReference type="EMBL" id="BAO44985.1"/>
    </source>
</evidence>
<dbReference type="InterPro" id="IPR047951">
    <property type="entry name" value="Transpos_ISL3"/>
</dbReference>
<dbReference type="Pfam" id="PF01610">
    <property type="entry name" value="DDE_Tnp_ISL3"/>
    <property type="match status" value="1"/>
</dbReference>
<sequence>MDGNEILLLGLGIQSPWKLMNQYLDTDKQPHELHLEVKAEQASKYACPECDQLCKAHDFQEKTWRHLNFFQHHCYIHTSVPRVKCPEHGVKLIDVPWARKGSAFTLLFEQAALTLVREMPVNAAARIIEITDKRLWRIVEHYVGQAIEQFDLSGLKVVGLDETASKRGHNYVTVFIDMEKREEPVLFVTPGKGKRTLQQFSAFLAAHKGEPEAVREAVCDMSPAFLKGIEETLPNAEVTVDWFHIVQTFTQALDAVRKQEGQIKPLPKHLRWGVLKRGDTDNLTTNQLKALAELLDQGLDTATAWRIKERLRWIRLAKTPRAARWRITRFIGYARELIGESTLLEPVRKALATLENHAERVVRRWTSTYTNARMEGLNSLFQAARARARGYRNNRTFMTMIYMIASPAGAVLKST</sequence>
<dbReference type="NCBIfam" id="NF033550">
    <property type="entry name" value="transpos_ISL3"/>
    <property type="match status" value="1"/>
</dbReference>